<evidence type="ECO:0000313" key="2">
    <source>
        <dbReference type="EMBL" id="SVB19965.1"/>
    </source>
</evidence>
<proteinExistence type="predicted"/>
<reference evidence="2" key="1">
    <citation type="submission" date="2018-05" db="EMBL/GenBank/DDBJ databases">
        <authorList>
            <person name="Lanie J.A."/>
            <person name="Ng W.-L."/>
            <person name="Kazmierczak K.M."/>
            <person name="Andrzejewski T.M."/>
            <person name="Davidsen T.M."/>
            <person name="Wayne K.J."/>
            <person name="Tettelin H."/>
            <person name="Glass J.I."/>
            <person name="Rusch D."/>
            <person name="Podicherti R."/>
            <person name="Tsui H.-C.T."/>
            <person name="Winkler M.E."/>
        </authorList>
    </citation>
    <scope>NUCLEOTIDE SEQUENCE</scope>
</reference>
<dbReference type="PANTHER" id="PTHR34606">
    <property type="entry name" value="BON DOMAIN-CONTAINING PROTEIN"/>
    <property type="match status" value="1"/>
</dbReference>
<protein>
    <recommendedName>
        <fullName evidence="1">BON domain-containing protein</fullName>
    </recommendedName>
</protein>
<evidence type="ECO:0000259" key="1">
    <source>
        <dbReference type="PROSITE" id="PS50914"/>
    </source>
</evidence>
<name>A0A382C1K8_9ZZZZ</name>
<dbReference type="SMART" id="SM00749">
    <property type="entry name" value="BON"/>
    <property type="match status" value="2"/>
</dbReference>
<dbReference type="EMBL" id="UINC01032388">
    <property type="protein sequence ID" value="SVB19965.1"/>
    <property type="molecule type" value="Genomic_DNA"/>
</dbReference>
<dbReference type="Pfam" id="PF04972">
    <property type="entry name" value="BON"/>
    <property type="match status" value="2"/>
</dbReference>
<sequence length="199" mass="22322">MSIRINILFKLNILFLLFFLFSHCTPQIAVGTASTAIAVSKEERTLGEFIDDTLIKTQIKNLYFDTNENIFFNVDVEVTQGRVLLTGTLDNSDLRIEATRMAWGINGVQTVINELQISNDDSILNFADDLVISAKIKAKLLINSELPYLNYTVETVNGIVYLIGIARSEGERQAVIDLSNEIYGVVDVIDYIEIKSDSY</sequence>
<accession>A0A382C1K8</accession>
<dbReference type="InterPro" id="IPR007055">
    <property type="entry name" value="BON_dom"/>
</dbReference>
<dbReference type="InterPro" id="IPR051686">
    <property type="entry name" value="Lipoprotein_DolP"/>
</dbReference>
<feature type="domain" description="BON" evidence="1">
    <location>
        <begin position="128"/>
        <end position="196"/>
    </location>
</feature>
<dbReference type="AlphaFoldDB" id="A0A382C1K8"/>
<dbReference type="PANTHER" id="PTHR34606:SF15">
    <property type="entry name" value="BON DOMAIN-CONTAINING PROTEIN"/>
    <property type="match status" value="1"/>
</dbReference>
<dbReference type="Gene3D" id="3.30.1340.30">
    <property type="match status" value="1"/>
</dbReference>
<gene>
    <name evidence="2" type="ORF">METZ01_LOCUS172819</name>
</gene>
<dbReference type="InterPro" id="IPR014004">
    <property type="entry name" value="Transpt-assoc_nodulatn_dom_bac"/>
</dbReference>
<organism evidence="2">
    <name type="scientific">marine metagenome</name>
    <dbReference type="NCBI Taxonomy" id="408172"/>
    <lineage>
        <taxon>unclassified sequences</taxon>
        <taxon>metagenomes</taxon>
        <taxon>ecological metagenomes</taxon>
    </lineage>
</organism>
<feature type="domain" description="BON" evidence="1">
    <location>
        <begin position="51"/>
        <end position="119"/>
    </location>
</feature>
<dbReference type="PROSITE" id="PS50914">
    <property type="entry name" value="BON"/>
    <property type="match status" value="2"/>
</dbReference>